<evidence type="ECO:0000259" key="2">
    <source>
        <dbReference type="SMART" id="SM00198"/>
    </source>
</evidence>
<dbReference type="Proteomes" id="UP000321570">
    <property type="component" value="Unassembled WGS sequence"/>
</dbReference>
<gene>
    <name evidence="3" type="ORF">WMSIL1_LOCUS5218</name>
</gene>
<keyword evidence="4" id="KW-1185">Reference proteome</keyword>
<dbReference type="PANTHER" id="PTHR10334">
    <property type="entry name" value="CYSTEINE-RICH SECRETORY PROTEIN-RELATED"/>
    <property type="match status" value="1"/>
</dbReference>
<dbReference type="Gene3D" id="3.40.33.10">
    <property type="entry name" value="CAP"/>
    <property type="match status" value="1"/>
</dbReference>
<dbReference type="EMBL" id="CABIJS010000162">
    <property type="protein sequence ID" value="VUZ45155.1"/>
    <property type="molecule type" value="Genomic_DNA"/>
</dbReference>
<dbReference type="SUPFAM" id="SSF55797">
    <property type="entry name" value="PR-1-like"/>
    <property type="match status" value="1"/>
</dbReference>
<protein>
    <recommendedName>
        <fullName evidence="2">SCP domain-containing protein</fullName>
    </recommendedName>
</protein>
<dbReference type="CDD" id="cd05380">
    <property type="entry name" value="CAP_euk"/>
    <property type="match status" value="1"/>
</dbReference>
<feature type="domain" description="SCP" evidence="2">
    <location>
        <begin position="31"/>
        <end position="177"/>
    </location>
</feature>
<evidence type="ECO:0000313" key="3">
    <source>
        <dbReference type="EMBL" id="VUZ45155.1"/>
    </source>
</evidence>
<dbReference type="AlphaFoldDB" id="A0A564YD03"/>
<sequence length="208" mass="24012">MKRYYFRLNVVLLLCVSMNIPVSFSESLSPKDISDLLYFHLKVRGSVRPEAADMRSIGHSDELKKLAERWVARCTKQVPDPTKEKEYSHTMSTMAISYEPKQPTVMDMAKTWEEEKKFYTYADNSCSKVCSNYKKLIWAPSTNFGCAMQKCEADKSPDKKPFYLMVCVYKTPWYQDNAKPYVSGRTCSRCPSGFRCHQNQCVQVGVAR</sequence>
<feature type="signal peptide" evidence="1">
    <location>
        <begin position="1"/>
        <end position="25"/>
    </location>
</feature>
<name>A0A564YD03_HYMDI</name>
<proteinExistence type="predicted"/>
<dbReference type="InterPro" id="IPR035940">
    <property type="entry name" value="CAP_sf"/>
</dbReference>
<feature type="chain" id="PRO_5022114352" description="SCP domain-containing protein" evidence="1">
    <location>
        <begin position="26"/>
        <end position="208"/>
    </location>
</feature>
<reference evidence="3 4" key="1">
    <citation type="submission" date="2019-07" db="EMBL/GenBank/DDBJ databases">
        <authorList>
            <person name="Jastrzebski P J."/>
            <person name="Paukszto L."/>
            <person name="Jastrzebski P J."/>
        </authorList>
    </citation>
    <scope>NUCLEOTIDE SEQUENCE [LARGE SCALE GENOMIC DNA]</scope>
    <source>
        <strain evidence="3 4">WMS-il1</strain>
    </source>
</reference>
<dbReference type="InterPro" id="IPR001283">
    <property type="entry name" value="CRISP-related"/>
</dbReference>
<evidence type="ECO:0000256" key="1">
    <source>
        <dbReference type="SAM" id="SignalP"/>
    </source>
</evidence>
<keyword evidence="1" id="KW-0732">Signal</keyword>
<dbReference type="Pfam" id="PF00188">
    <property type="entry name" value="CAP"/>
    <property type="match status" value="1"/>
</dbReference>
<accession>A0A564YD03</accession>
<organism evidence="3 4">
    <name type="scientific">Hymenolepis diminuta</name>
    <name type="common">Rat tapeworm</name>
    <dbReference type="NCBI Taxonomy" id="6216"/>
    <lineage>
        <taxon>Eukaryota</taxon>
        <taxon>Metazoa</taxon>
        <taxon>Spiralia</taxon>
        <taxon>Lophotrochozoa</taxon>
        <taxon>Platyhelminthes</taxon>
        <taxon>Cestoda</taxon>
        <taxon>Eucestoda</taxon>
        <taxon>Cyclophyllidea</taxon>
        <taxon>Hymenolepididae</taxon>
        <taxon>Hymenolepis</taxon>
    </lineage>
</organism>
<evidence type="ECO:0000313" key="4">
    <source>
        <dbReference type="Proteomes" id="UP000321570"/>
    </source>
</evidence>
<dbReference type="InterPro" id="IPR014044">
    <property type="entry name" value="CAP_dom"/>
</dbReference>
<dbReference type="SMART" id="SM00198">
    <property type="entry name" value="SCP"/>
    <property type="match status" value="1"/>
</dbReference>